<protein>
    <submittedName>
        <fullName evidence="1">Uncharacterized protein</fullName>
    </submittedName>
</protein>
<sequence>MRLKAGHQRLLKPDHWFLNSFSLQKLHDLQLAENSRCYGTVIFPKRALITPPGKDWLKCPFGIADIQLSST</sequence>
<gene>
    <name evidence="1" type="ORF">TBK1r_33490</name>
</gene>
<name>A0ABX5XQX2_9BACT</name>
<evidence type="ECO:0000313" key="2">
    <source>
        <dbReference type="Proteomes" id="UP000318081"/>
    </source>
</evidence>
<proteinExistence type="predicted"/>
<reference evidence="1 2" key="1">
    <citation type="submission" date="2019-02" db="EMBL/GenBank/DDBJ databases">
        <title>Deep-cultivation of Planctomycetes and their phenomic and genomic characterization uncovers novel biology.</title>
        <authorList>
            <person name="Wiegand S."/>
            <person name="Jogler M."/>
            <person name="Boedeker C."/>
            <person name="Pinto D."/>
            <person name="Vollmers J."/>
            <person name="Rivas-Marin E."/>
            <person name="Kohn T."/>
            <person name="Peeters S.H."/>
            <person name="Heuer A."/>
            <person name="Rast P."/>
            <person name="Oberbeckmann S."/>
            <person name="Bunk B."/>
            <person name="Jeske O."/>
            <person name="Meyerdierks A."/>
            <person name="Storesund J.E."/>
            <person name="Kallscheuer N."/>
            <person name="Luecker S."/>
            <person name="Lage O.M."/>
            <person name="Pohl T."/>
            <person name="Merkel B.J."/>
            <person name="Hornburger P."/>
            <person name="Mueller R.-W."/>
            <person name="Bruemmer F."/>
            <person name="Labrenz M."/>
            <person name="Spormann A.M."/>
            <person name="Op den Camp H."/>
            <person name="Overmann J."/>
            <person name="Amann R."/>
            <person name="Jetten M.S.M."/>
            <person name="Mascher T."/>
            <person name="Medema M.H."/>
            <person name="Devos D.P."/>
            <person name="Kaster A.-K."/>
            <person name="Ovreas L."/>
            <person name="Rohde M."/>
            <person name="Galperin M.Y."/>
            <person name="Jogler C."/>
        </authorList>
    </citation>
    <scope>NUCLEOTIDE SEQUENCE [LARGE SCALE GENOMIC DNA]</scope>
    <source>
        <strain evidence="1 2">TBK1r</strain>
    </source>
</reference>
<evidence type="ECO:0000313" key="1">
    <source>
        <dbReference type="EMBL" id="QDV84404.1"/>
    </source>
</evidence>
<dbReference type="Proteomes" id="UP000318081">
    <property type="component" value="Chromosome"/>
</dbReference>
<accession>A0ABX5XQX2</accession>
<keyword evidence="2" id="KW-1185">Reference proteome</keyword>
<dbReference type="EMBL" id="CP036432">
    <property type="protein sequence ID" value="QDV84404.1"/>
    <property type="molecule type" value="Genomic_DNA"/>
</dbReference>
<organism evidence="1 2">
    <name type="scientific">Stieleria magnilauensis</name>
    <dbReference type="NCBI Taxonomy" id="2527963"/>
    <lineage>
        <taxon>Bacteria</taxon>
        <taxon>Pseudomonadati</taxon>
        <taxon>Planctomycetota</taxon>
        <taxon>Planctomycetia</taxon>
        <taxon>Pirellulales</taxon>
        <taxon>Pirellulaceae</taxon>
        <taxon>Stieleria</taxon>
    </lineage>
</organism>